<dbReference type="EMBL" id="KN817674">
    <property type="protein sequence ID" value="KJA14561.1"/>
    <property type="molecule type" value="Genomic_DNA"/>
</dbReference>
<feature type="non-terminal residue" evidence="2">
    <location>
        <position position="112"/>
    </location>
</feature>
<organism evidence="2 3">
    <name type="scientific">Hypholoma sublateritium (strain FD-334 SS-4)</name>
    <dbReference type="NCBI Taxonomy" id="945553"/>
    <lineage>
        <taxon>Eukaryota</taxon>
        <taxon>Fungi</taxon>
        <taxon>Dikarya</taxon>
        <taxon>Basidiomycota</taxon>
        <taxon>Agaricomycotina</taxon>
        <taxon>Agaricomycetes</taxon>
        <taxon>Agaricomycetidae</taxon>
        <taxon>Agaricales</taxon>
        <taxon>Agaricineae</taxon>
        <taxon>Strophariaceae</taxon>
        <taxon>Hypholoma</taxon>
    </lineage>
</organism>
<keyword evidence="1" id="KW-0175">Coiled coil</keyword>
<feature type="coiled-coil region" evidence="1">
    <location>
        <begin position="8"/>
        <end position="49"/>
    </location>
</feature>
<evidence type="ECO:0000313" key="2">
    <source>
        <dbReference type="EMBL" id="KJA14561.1"/>
    </source>
</evidence>
<gene>
    <name evidence="2" type="ORF">HYPSUDRAFT_150215</name>
</gene>
<reference evidence="3" key="1">
    <citation type="submission" date="2014-04" db="EMBL/GenBank/DDBJ databases">
        <title>Evolutionary Origins and Diversification of the Mycorrhizal Mutualists.</title>
        <authorList>
            <consortium name="DOE Joint Genome Institute"/>
            <consortium name="Mycorrhizal Genomics Consortium"/>
            <person name="Kohler A."/>
            <person name="Kuo A."/>
            <person name="Nagy L.G."/>
            <person name="Floudas D."/>
            <person name="Copeland A."/>
            <person name="Barry K.W."/>
            <person name="Cichocki N."/>
            <person name="Veneault-Fourrey C."/>
            <person name="LaButti K."/>
            <person name="Lindquist E.A."/>
            <person name="Lipzen A."/>
            <person name="Lundell T."/>
            <person name="Morin E."/>
            <person name="Murat C."/>
            <person name="Riley R."/>
            <person name="Ohm R."/>
            <person name="Sun H."/>
            <person name="Tunlid A."/>
            <person name="Henrissat B."/>
            <person name="Grigoriev I.V."/>
            <person name="Hibbett D.S."/>
            <person name="Martin F."/>
        </authorList>
    </citation>
    <scope>NUCLEOTIDE SEQUENCE [LARGE SCALE GENOMIC DNA]</scope>
    <source>
        <strain evidence="3">FD-334 SS-4</strain>
    </source>
</reference>
<proteinExistence type="predicted"/>
<protein>
    <recommendedName>
        <fullName evidence="4">F-box domain-containing protein</fullName>
    </recommendedName>
</protein>
<dbReference type="AlphaFoldDB" id="A0A0D2ND85"/>
<dbReference type="OrthoDB" id="3365698at2759"/>
<dbReference type="Proteomes" id="UP000054270">
    <property type="component" value="Unassembled WGS sequence"/>
</dbReference>
<evidence type="ECO:0008006" key="4">
    <source>
        <dbReference type="Google" id="ProtNLM"/>
    </source>
</evidence>
<evidence type="ECO:0000313" key="3">
    <source>
        <dbReference type="Proteomes" id="UP000054270"/>
    </source>
</evidence>
<name>A0A0D2ND85_HYPSF</name>
<sequence length="112" mass="12637">MAPTNANLKDVDAQISDMMAHIQALKAQVEQAETKLQRLRDEEAAILETFADHRRIFSPFRNLPEDVLREICLQACVEGDMPTLSYGRRSPGLPYILAQICSEMRHIALTTP</sequence>
<evidence type="ECO:0000256" key="1">
    <source>
        <dbReference type="SAM" id="Coils"/>
    </source>
</evidence>
<accession>A0A0D2ND85</accession>
<keyword evidence="3" id="KW-1185">Reference proteome</keyword>